<dbReference type="InterPro" id="IPR036962">
    <property type="entry name" value="Glyco_hydro_3_N_sf"/>
</dbReference>
<dbReference type="GO" id="GO:0005975">
    <property type="term" value="P:carbohydrate metabolic process"/>
    <property type="evidence" value="ECO:0007669"/>
    <property type="project" value="InterPro"/>
</dbReference>
<dbReference type="EMBL" id="CP023819">
    <property type="protein sequence ID" value="ATL88810.1"/>
    <property type="molecule type" value="Genomic_DNA"/>
</dbReference>
<dbReference type="InterPro" id="IPR001764">
    <property type="entry name" value="Glyco_hydro_3_N"/>
</dbReference>
<evidence type="ECO:0000256" key="1">
    <source>
        <dbReference type="ARBA" id="ARBA00001231"/>
    </source>
</evidence>
<dbReference type="GO" id="GO:0009254">
    <property type="term" value="P:peptidoglycan turnover"/>
    <property type="evidence" value="ECO:0007669"/>
    <property type="project" value="TreeGrafter"/>
</dbReference>
<evidence type="ECO:0000256" key="5">
    <source>
        <dbReference type="ARBA" id="ARBA00023295"/>
    </source>
</evidence>
<dbReference type="AlphaFoldDB" id="A0A291T6U4"/>
<comment type="catalytic activity">
    <reaction evidence="1">
        <text>Hydrolysis of terminal non-reducing N-acetyl-D-hexosamine residues in N-acetyl-beta-D-hexosaminides.</text>
        <dbReference type="EC" id="3.2.1.52"/>
    </reaction>
</comment>
<dbReference type="PANTHER" id="PTHR30480:SF13">
    <property type="entry name" value="BETA-HEXOSAMINIDASE"/>
    <property type="match status" value="1"/>
</dbReference>
<dbReference type="InterPro" id="IPR017853">
    <property type="entry name" value="GH"/>
</dbReference>
<organism evidence="8 9">
    <name type="scientific">Faecalibacterium prausnitzii</name>
    <dbReference type="NCBI Taxonomy" id="853"/>
    <lineage>
        <taxon>Bacteria</taxon>
        <taxon>Bacillati</taxon>
        <taxon>Bacillota</taxon>
        <taxon>Clostridia</taxon>
        <taxon>Eubacteriales</taxon>
        <taxon>Oscillospiraceae</taxon>
        <taxon>Faecalibacterium</taxon>
    </lineage>
</organism>
<dbReference type="Pfam" id="PF00933">
    <property type="entry name" value="Glyco_hydro_3"/>
    <property type="match status" value="1"/>
</dbReference>
<dbReference type="EC" id="3.2.1.52" evidence="3"/>
<keyword evidence="6" id="KW-0732">Signal</keyword>
<keyword evidence="4" id="KW-0378">Hydrolase</keyword>
<evidence type="ECO:0000313" key="9">
    <source>
        <dbReference type="Proteomes" id="UP000223709"/>
    </source>
</evidence>
<comment type="similarity">
    <text evidence="2">Belongs to the glycosyl hydrolase 3 family.</text>
</comment>
<dbReference type="Proteomes" id="UP000223709">
    <property type="component" value="Chromosome"/>
</dbReference>
<evidence type="ECO:0000313" key="8">
    <source>
        <dbReference type="EMBL" id="ATL88810.1"/>
    </source>
</evidence>
<proteinExistence type="inferred from homology"/>
<protein>
    <recommendedName>
        <fullName evidence="3">beta-N-acetylhexosaminidase</fullName>
        <ecNumber evidence="3">3.2.1.52</ecNumber>
    </recommendedName>
</protein>
<reference evidence="8 9" key="1">
    <citation type="submission" date="2017-10" db="EMBL/GenBank/DDBJ databases">
        <title>Complete Genome Sequence of Faecalibacterium prausnitzii isolated from the gut of healthy adult Indian.</title>
        <authorList>
            <person name="Bag S."/>
            <person name="Ghosh T.S."/>
            <person name="Das B."/>
        </authorList>
    </citation>
    <scope>NUCLEOTIDE SEQUENCE [LARGE SCALE GENOMIC DNA]</scope>
    <source>
        <strain evidence="8 9">Indica</strain>
    </source>
</reference>
<evidence type="ECO:0000256" key="4">
    <source>
        <dbReference type="ARBA" id="ARBA00022801"/>
    </source>
</evidence>
<dbReference type="SUPFAM" id="SSF51445">
    <property type="entry name" value="(Trans)glycosidases"/>
    <property type="match status" value="1"/>
</dbReference>
<feature type="signal peptide" evidence="6">
    <location>
        <begin position="1"/>
        <end position="28"/>
    </location>
</feature>
<evidence type="ECO:0000256" key="6">
    <source>
        <dbReference type="SAM" id="SignalP"/>
    </source>
</evidence>
<name>A0A291T6U4_9FIRM</name>
<dbReference type="PANTHER" id="PTHR30480">
    <property type="entry name" value="BETA-HEXOSAMINIDASE-RELATED"/>
    <property type="match status" value="1"/>
</dbReference>
<sequence>MSLVRKIIRRAAAVLLSAALLLTGTVSAAAQIDPVEERLAAMSLREKVGQLFVVRVEALDPSGQSDSTRLTWAERQGLKKYPVGGIVVFRQNVKNPEQLKKLLADFQAASGTGLLTAVDEEGGSVARLANASGFDLPQYQSAQAVGTTGDPANARAMGQIIGGYLKTYGLNLDFAPVADVNTNPANTVIGNRAFSSDPAVAAQMVASAVQGFHDAGILCTLKHFPGHGDTAEDSHYGTASSTKTWAEMRETELKPFAAGIAAGADVVMTAHITTPNATQDGLPASLSYTMLTERLRGELGFTGVICTDSLSMQAIRDHYSAAEAAVAALNAGADLLLMPPDLPEAFDGVLEAVQNGTISEERLNESVRRILMLKQKAGLELDTRTPLEKMLDVFL</sequence>
<evidence type="ECO:0000256" key="3">
    <source>
        <dbReference type="ARBA" id="ARBA00012663"/>
    </source>
</evidence>
<dbReference type="NCBIfam" id="NF003740">
    <property type="entry name" value="PRK05337.1"/>
    <property type="match status" value="1"/>
</dbReference>
<dbReference type="InterPro" id="IPR050226">
    <property type="entry name" value="NagZ_Beta-hexosaminidase"/>
</dbReference>
<accession>A0A291T6U4</accession>
<dbReference type="Gene3D" id="3.20.20.300">
    <property type="entry name" value="Glycoside hydrolase, family 3, N-terminal domain"/>
    <property type="match status" value="1"/>
</dbReference>
<dbReference type="GO" id="GO:0004563">
    <property type="term" value="F:beta-N-acetylhexosaminidase activity"/>
    <property type="evidence" value="ECO:0007669"/>
    <property type="project" value="UniProtKB-EC"/>
</dbReference>
<evidence type="ECO:0000259" key="7">
    <source>
        <dbReference type="Pfam" id="PF00933"/>
    </source>
</evidence>
<feature type="domain" description="Glycoside hydrolase family 3 N-terminal" evidence="7">
    <location>
        <begin position="44"/>
        <end position="372"/>
    </location>
</feature>
<keyword evidence="5" id="KW-0326">Glycosidase</keyword>
<evidence type="ECO:0000256" key="2">
    <source>
        <dbReference type="ARBA" id="ARBA00005336"/>
    </source>
</evidence>
<gene>
    <name evidence="8" type="ORF">CRH10_00045</name>
</gene>
<feature type="chain" id="PRO_5012471453" description="beta-N-acetylhexosaminidase" evidence="6">
    <location>
        <begin position="29"/>
        <end position="395"/>
    </location>
</feature>